<evidence type="ECO:0000313" key="8">
    <source>
        <dbReference type="Proteomes" id="UP001321766"/>
    </source>
</evidence>
<dbReference type="Proteomes" id="UP001321766">
    <property type="component" value="Chromosome"/>
</dbReference>
<name>A0ABM8B922_9BIFI</name>
<keyword evidence="2" id="KW-0677">Repeat</keyword>
<feature type="transmembrane region" description="Helical" evidence="4">
    <location>
        <begin position="732"/>
        <end position="755"/>
    </location>
</feature>
<evidence type="ECO:0000259" key="6">
    <source>
        <dbReference type="Pfam" id="PF25390"/>
    </source>
</evidence>
<proteinExistence type="predicted"/>
<evidence type="ECO:0000313" key="7">
    <source>
        <dbReference type="EMBL" id="BDR53392.1"/>
    </source>
</evidence>
<dbReference type="Pfam" id="PF09479">
    <property type="entry name" value="Flg_new"/>
    <property type="match status" value="1"/>
</dbReference>
<feature type="compositionally biased region" description="Low complexity" evidence="3">
    <location>
        <begin position="90"/>
        <end position="107"/>
    </location>
</feature>
<dbReference type="PANTHER" id="PTHR22870">
    <property type="entry name" value="REGULATOR OF CHROMOSOME CONDENSATION"/>
    <property type="match status" value="1"/>
</dbReference>
<dbReference type="EMBL" id="AP026798">
    <property type="protein sequence ID" value="BDR53392.1"/>
    <property type="molecule type" value="Genomic_DNA"/>
</dbReference>
<dbReference type="Gene3D" id="2.60.40.4270">
    <property type="entry name" value="Listeria-Bacteroides repeat domain"/>
    <property type="match status" value="1"/>
</dbReference>
<keyword evidence="4" id="KW-0812">Transmembrane</keyword>
<comment type="subcellular location">
    <subcellularLocation>
        <location evidence="1">Cell envelope</location>
    </subcellularLocation>
</comment>
<gene>
    <name evidence="7" type="ORF">KIM372_12990</name>
</gene>
<sequence length="773" mass="82316">MRNIRRVSSYAAVTVLVAIALLSLWLVPSASANALPEQATASGQQVAQSQSAKPDKLGKSAKSGKQNAPDKQDSSDQSGRLEQSDKQGKSDQSAQSDQQDQSGQLDKALSAQAAIPSGQQQAVSGLDLPARKSGATQADSSKPLQPYSITSSDSATPTGQSDAAPKLTPRDSSTHTVSFVDPQGGTVPAPQTVVDGNYATWPATEPTHTGYAFDWWYLANDPYNFNLPVHTDLTLTAHWERSEASMTPNHGPTAGGTHVAINLPKRHAPRFVKVSGSRGQFSLGIGMDRYLYAWGLNDVGQLGIGTAGDYYYTTPLRIPITMPSNMAFTDISAGVYHGLAADSQGHIYSWGDNEHGQLGIGSPDNSAHPSLRDITSAFPAGVKITQVSAGVWTSMCIDSTGRSWAWGYNNEGQLGVGYPYPQYSPMEMTARFPAGTRLATIKAGLWNGAALDTNGHVWEWGDNQYGQIGLGFVSPSTQFQTSPLDVTSYIPTTARITSIDYGNFNTFAIDETGHLWGWGWNDTNQIGTGNLTDVSTPFDITSKLPGNPHIVSASPGDNHSLAIDDQGHVYAWGSDEYGQLGFGTINNSNYNPIDITPSFRRGTTVASVVGAGGFSLALDTQGKAWGWGFNNMSMLGNGNDVNQAWPVQVGLPTIDVTQVTFGGLAGSNLAMDVATGTWWVDTPAHPSGPVTVLVKWTLNGTAQTDYSFIFNYDSDVVPMNLPTAGSIPLMRWSGSSLILAGFLGLAAIAVFALRARSAHGSHARKARRRDSFV</sequence>
<feature type="region of interest" description="Disordered" evidence="3">
    <location>
        <begin position="36"/>
        <end position="191"/>
    </location>
</feature>
<feature type="compositionally biased region" description="Polar residues" evidence="3">
    <location>
        <begin position="134"/>
        <end position="161"/>
    </location>
</feature>
<dbReference type="Gene3D" id="2.130.10.30">
    <property type="entry name" value="Regulator of chromosome condensation 1/beta-lactamase-inhibitor protein II"/>
    <property type="match status" value="2"/>
</dbReference>
<dbReference type="InterPro" id="IPR042229">
    <property type="entry name" value="Listeria/Bacterioides_rpt_sf"/>
</dbReference>
<dbReference type="PANTHER" id="PTHR22870:SF466">
    <property type="entry name" value="ANKYRIN REPEAT-CONTAINING PROTEIN"/>
    <property type="match status" value="1"/>
</dbReference>
<keyword evidence="5" id="KW-0732">Signal</keyword>
<dbReference type="PRINTS" id="PR00633">
    <property type="entry name" value="RCCNDNSATION"/>
</dbReference>
<evidence type="ECO:0000256" key="4">
    <source>
        <dbReference type="SAM" id="Phobius"/>
    </source>
</evidence>
<keyword evidence="4" id="KW-1133">Transmembrane helix</keyword>
<feature type="compositionally biased region" description="Low complexity" evidence="3">
    <location>
        <begin position="38"/>
        <end position="52"/>
    </location>
</feature>
<evidence type="ECO:0000256" key="3">
    <source>
        <dbReference type="SAM" id="MobiDB-lite"/>
    </source>
</evidence>
<accession>A0ABM8B922</accession>
<protein>
    <recommendedName>
        <fullName evidence="6">RCC1-like domain-containing protein</fullName>
    </recommendedName>
</protein>
<evidence type="ECO:0000256" key="5">
    <source>
        <dbReference type="SAM" id="SignalP"/>
    </source>
</evidence>
<evidence type="ECO:0000256" key="1">
    <source>
        <dbReference type="ARBA" id="ARBA00004196"/>
    </source>
</evidence>
<dbReference type="Pfam" id="PF25390">
    <property type="entry name" value="WD40_RLD"/>
    <property type="match status" value="1"/>
</dbReference>
<dbReference type="InterPro" id="IPR000408">
    <property type="entry name" value="Reg_chr_condens"/>
</dbReference>
<feature type="signal peptide" evidence="5">
    <location>
        <begin position="1"/>
        <end position="34"/>
    </location>
</feature>
<organism evidence="7 8">
    <name type="scientific">Bombiscardovia nodaiensis</name>
    <dbReference type="NCBI Taxonomy" id="2932181"/>
    <lineage>
        <taxon>Bacteria</taxon>
        <taxon>Bacillati</taxon>
        <taxon>Actinomycetota</taxon>
        <taxon>Actinomycetes</taxon>
        <taxon>Bifidobacteriales</taxon>
        <taxon>Bifidobacteriaceae</taxon>
        <taxon>Bombiscardovia</taxon>
    </lineage>
</organism>
<keyword evidence="8" id="KW-1185">Reference proteome</keyword>
<feature type="chain" id="PRO_5045508361" description="RCC1-like domain-containing protein" evidence="5">
    <location>
        <begin position="35"/>
        <end position="773"/>
    </location>
</feature>
<dbReference type="SUPFAM" id="SSF50985">
    <property type="entry name" value="RCC1/BLIP-II"/>
    <property type="match status" value="2"/>
</dbReference>
<feature type="domain" description="RCC1-like" evidence="6">
    <location>
        <begin position="291"/>
        <end position="663"/>
    </location>
</feature>
<dbReference type="PROSITE" id="PS50012">
    <property type="entry name" value="RCC1_3"/>
    <property type="match status" value="7"/>
</dbReference>
<keyword evidence="4" id="KW-0472">Membrane</keyword>
<reference evidence="7 8" key="1">
    <citation type="journal article" date="2023" name="Microbiol. Spectr.">
        <title>Symbiosis of Carpenter Bees with Uncharacterized Lactic Acid Bacteria Showing NAD Auxotrophy.</title>
        <authorList>
            <person name="Kawasaki S."/>
            <person name="Ozawa K."/>
            <person name="Mori T."/>
            <person name="Yamamoto A."/>
            <person name="Ito M."/>
            <person name="Ohkuma M."/>
            <person name="Sakamoto M."/>
            <person name="Matsutani M."/>
        </authorList>
    </citation>
    <scope>NUCLEOTIDE SEQUENCE [LARGE SCALE GENOMIC DNA]</scope>
    <source>
        <strain evidence="7 8">Kim37-2</strain>
    </source>
</reference>
<evidence type="ECO:0000256" key="2">
    <source>
        <dbReference type="ARBA" id="ARBA00022737"/>
    </source>
</evidence>
<dbReference type="InterPro" id="IPR058923">
    <property type="entry name" value="RCC1-like_dom"/>
</dbReference>
<dbReference type="InterPro" id="IPR013378">
    <property type="entry name" value="InlB-like_B-rpt"/>
</dbReference>
<dbReference type="InterPro" id="IPR051210">
    <property type="entry name" value="Ub_ligase/GEF_domain"/>
</dbReference>
<dbReference type="InterPro" id="IPR009091">
    <property type="entry name" value="RCC1/BLIP-II"/>
</dbReference>